<keyword evidence="4" id="KW-0479">Metal-binding</keyword>
<dbReference type="GO" id="GO:0043023">
    <property type="term" value="F:ribosomal large subunit binding"/>
    <property type="evidence" value="ECO:0007669"/>
    <property type="project" value="UniProtKB-UniRule"/>
</dbReference>
<dbReference type="AlphaFoldDB" id="A0A7S2V0U7"/>
<dbReference type="FunFam" id="3.10.20.30:FF:000001">
    <property type="entry name" value="Ribosome-binding ATPase YchF"/>
    <property type="match status" value="1"/>
</dbReference>
<dbReference type="NCBIfam" id="TIGR00092">
    <property type="entry name" value="redox-regulated ATPase YchF"/>
    <property type="match status" value="1"/>
</dbReference>
<dbReference type="InterPro" id="IPR012676">
    <property type="entry name" value="TGS-like"/>
</dbReference>
<evidence type="ECO:0000256" key="8">
    <source>
        <dbReference type="ARBA" id="ARBA00022842"/>
    </source>
</evidence>
<evidence type="ECO:0000256" key="1">
    <source>
        <dbReference type="ARBA" id="ARBA00001946"/>
    </source>
</evidence>
<dbReference type="FunFam" id="1.10.150.300:FF:000003">
    <property type="entry name" value="Obg-like ATPase 1"/>
    <property type="match status" value="1"/>
</dbReference>
<evidence type="ECO:0000256" key="4">
    <source>
        <dbReference type="ARBA" id="ARBA00022723"/>
    </source>
</evidence>
<organism evidence="13">
    <name type="scientific">Fibrocapsa japonica</name>
    <dbReference type="NCBI Taxonomy" id="94617"/>
    <lineage>
        <taxon>Eukaryota</taxon>
        <taxon>Sar</taxon>
        <taxon>Stramenopiles</taxon>
        <taxon>Ochrophyta</taxon>
        <taxon>Raphidophyceae</taxon>
        <taxon>Chattonellales</taxon>
        <taxon>Chattonellaceae</taxon>
        <taxon>Fibrocapsa</taxon>
    </lineage>
</organism>
<dbReference type="InterPro" id="IPR031167">
    <property type="entry name" value="G_OBG"/>
</dbReference>
<feature type="domain" description="OBG-type G" evidence="11">
    <location>
        <begin position="26"/>
        <end position="285"/>
    </location>
</feature>
<sequence>MAPKKAGAKGEEAPRKLTLGRPGNNVKIGIVGMPNVGKSSFFNLLAKLNVPAENFPFCTIDPNVAMVPVPDRRFNWLVEHFHPASVVPPVVTITDIAGLVRGAAEGAGLGNAFLSHISATDAIYMMLRAFEGDDVTHVEGDVNPVRDMEIIFDELLLKDIDRIKGAVEGMAKNVSRGVGGREKKQEFDSLEKILKFMEEERKWVRFGEWTAQDIEVLNQHQLLTAKEIVYLVNLSKRDYLRKANKWLPRINEAVQGAGGGQIIPFSVAFEQELYDLELSGKEQLEEYLKANPTHKSALPRILRMGYHALQLIHFFTCGSDEVKGWTIRDGKLAPEAAGVIHSDFERGFICAEVQAFEDLKELGSEEAVKKSGKLRQQGKKYVVQDGDIIFFKFNV</sequence>
<dbReference type="SUPFAM" id="SSF81271">
    <property type="entry name" value="TGS-like"/>
    <property type="match status" value="1"/>
</dbReference>
<name>A0A7S2V0U7_9STRA</name>
<evidence type="ECO:0000256" key="9">
    <source>
        <dbReference type="HAMAP-Rule" id="MF_03167"/>
    </source>
</evidence>
<comment type="subcellular location">
    <subcellularLocation>
        <location evidence="2">Cytoplasm</location>
        <location evidence="2">Cytosol</location>
    </subcellularLocation>
</comment>
<dbReference type="GO" id="GO:0005524">
    <property type="term" value="F:ATP binding"/>
    <property type="evidence" value="ECO:0007669"/>
    <property type="project" value="UniProtKB-UniRule"/>
</dbReference>
<evidence type="ECO:0000313" key="13">
    <source>
        <dbReference type="EMBL" id="CAD9862317.1"/>
    </source>
</evidence>
<dbReference type="InterPro" id="IPR023192">
    <property type="entry name" value="TGS-like_dom_sf"/>
</dbReference>
<feature type="domain" description="TGS" evidence="12">
    <location>
        <begin position="310"/>
        <end position="393"/>
    </location>
</feature>
<feature type="binding site" evidence="9">
    <location>
        <begin position="35"/>
        <end position="40"/>
    </location>
    <ligand>
        <name>ATP</name>
        <dbReference type="ChEBI" id="CHEBI:30616"/>
    </ligand>
</feature>
<evidence type="ECO:0000256" key="10">
    <source>
        <dbReference type="SAM" id="MobiDB-lite"/>
    </source>
</evidence>
<evidence type="ECO:0000256" key="2">
    <source>
        <dbReference type="ARBA" id="ARBA00004514"/>
    </source>
</evidence>
<dbReference type="InterPro" id="IPR013029">
    <property type="entry name" value="YchF_C"/>
</dbReference>
<evidence type="ECO:0000259" key="12">
    <source>
        <dbReference type="PROSITE" id="PS51880"/>
    </source>
</evidence>
<keyword evidence="7 9" id="KW-0067">ATP-binding</keyword>
<dbReference type="Gene3D" id="1.10.150.300">
    <property type="entry name" value="TGS-like domain"/>
    <property type="match status" value="1"/>
</dbReference>
<dbReference type="InterPro" id="IPR027417">
    <property type="entry name" value="P-loop_NTPase"/>
</dbReference>
<dbReference type="EMBL" id="HBHR01010153">
    <property type="protein sequence ID" value="CAD9862317.1"/>
    <property type="molecule type" value="Transcribed_RNA"/>
</dbReference>
<dbReference type="Gene3D" id="3.10.20.30">
    <property type="match status" value="1"/>
</dbReference>
<dbReference type="HAMAP" id="MF_00944">
    <property type="entry name" value="YchF_OLA1_ATPase"/>
    <property type="match status" value="1"/>
</dbReference>
<dbReference type="InterPro" id="IPR004095">
    <property type="entry name" value="TGS"/>
</dbReference>
<proteinExistence type="inferred from homology"/>
<dbReference type="Pfam" id="PF01926">
    <property type="entry name" value="MMR_HSR1"/>
    <property type="match status" value="1"/>
</dbReference>
<evidence type="ECO:0000256" key="3">
    <source>
        <dbReference type="ARBA" id="ARBA00022490"/>
    </source>
</evidence>
<dbReference type="GO" id="GO:0016887">
    <property type="term" value="F:ATP hydrolysis activity"/>
    <property type="evidence" value="ECO:0007669"/>
    <property type="project" value="UniProtKB-UniRule"/>
</dbReference>
<evidence type="ECO:0000259" key="11">
    <source>
        <dbReference type="PROSITE" id="PS51710"/>
    </source>
</evidence>
<comment type="cofactor">
    <cofactor evidence="1">
        <name>Mg(2+)</name>
        <dbReference type="ChEBI" id="CHEBI:18420"/>
    </cofactor>
</comment>
<comment type="subunit">
    <text evidence="9">Monomer.</text>
</comment>
<dbReference type="InterPro" id="IPR006073">
    <property type="entry name" value="GTP-bd"/>
</dbReference>
<feature type="binding site" evidence="9">
    <location>
        <position position="234"/>
    </location>
    <ligand>
        <name>ATP</name>
        <dbReference type="ChEBI" id="CHEBI:30616"/>
    </ligand>
</feature>
<protein>
    <recommendedName>
        <fullName evidence="9">Obg-like ATPase 1</fullName>
    </recommendedName>
</protein>
<dbReference type="PIRSF" id="PIRSF006641">
    <property type="entry name" value="CHP00092"/>
    <property type="match status" value="1"/>
</dbReference>
<accession>A0A7S2V0U7</accession>
<dbReference type="GO" id="GO:0006950">
    <property type="term" value="P:response to stress"/>
    <property type="evidence" value="ECO:0007669"/>
    <property type="project" value="UniProtKB-ARBA"/>
</dbReference>
<gene>
    <name evidence="13" type="ORF">FJAP1339_LOCUS4849</name>
</gene>
<dbReference type="PANTHER" id="PTHR23305:SF11">
    <property type="entry name" value="OBG-LIKE ATPASE 1"/>
    <property type="match status" value="1"/>
</dbReference>
<comment type="similarity">
    <text evidence="9">Belongs to the TRAFAC class OBG-HflX-like GTPase superfamily. OBG GTPase family. YchF/OLA1 subfamily.</text>
</comment>
<dbReference type="PROSITE" id="PS51880">
    <property type="entry name" value="TGS"/>
    <property type="match status" value="1"/>
</dbReference>
<evidence type="ECO:0000256" key="7">
    <source>
        <dbReference type="ARBA" id="ARBA00022840"/>
    </source>
</evidence>
<dbReference type="PRINTS" id="PR00326">
    <property type="entry name" value="GTP1OBG"/>
</dbReference>
<dbReference type="GO" id="GO:0005525">
    <property type="term" value="F:GTP binding"/>
    <property type="evidence" value="ECO:0007669"/>
    <property type="project" value="InterPro"/>
</dbReference>
<evidence type="ECO:0000256" key="5">
    <source>
        <dbReference type="ARBA" id="ARBA00022741"/>
    </source>
</evidence>
<dbReference type="CDD" id="cd04867">
    <property type="entry name" value="TGS_YchF_OLA1"/>
    <property type="match status" value="1"/>
</dbReference>
<dbReference type="GO" id="GO:0005829">
    <property type="term" value="C:cytosol"/>
    <property type="evidence" value="ECO:0007669"/>
    <property type="project" value="UniProtKB-SubCell"/>
</dbReference>
<evidence type="ECO:0000256" key="6">
    <source>
        <dbReference type="ARBA" id="ARBA00022801"/>
    </source>
</evidence>
<keyword evidence="3 9" id="KW-0963">Cytoplasm</keyword>
<comment type="function">
    <text evidence="9">Hydrolyzes ATP, and can also hydrolyze GTP with lower efficiency. Has lower affinity for GTP.</text>
</comment>
<dbReference type="InterPro" id="IPR041706">
    <property type="entry name" value="YchF_N"/>
</dbReference>
<dbReference type="InterPro" id="IPR012675">
    <property type="entry name" value="Beta-grasp_dom_sf"/>
</dbReference>
<feature type="region of interest" description="Disordered" evidence="10">
    <location>
        <begin position="1"/>
        <end position="20"/>
    </location>
</feature>
<dbReference type="SUPFAM" id="SSF52540">
    <property type="entry name" value="P-loop containing nucleoside triphosphate hydrolases"/>
    <property type="match status" value="1"/>
</dbReference>
<reference evidence="13" key="1">
    <citation type="submission" date="2021-01" db="EMBL/GenBank/DDBJ databases">
        <authorList>
            <person name="Corre E."/>
            <person name="Pelletier E."/>
            <person name="Niang G."/>
            <person name="Scheremetjew M."/>
            <person name="Finn R."/>
            <person name="Kale V."/>
            <person name="Holt S."/>
            <person name="Cochrane G."/>
            <person name="Meng A."/>
            <person name="Brown T."/>
            <person name="Cohen L."/>
        </authorList>
    </citation>
    <scope>NUCLEOTIDE SEQUENCE</scope>
    <source>
        <strain evidence="13">CCMP1661</strain>
    </source>
</reference>
<dbReference type="PANTHER" id="PTHR23305">
    <property type="entry name" value="OBG GTPASE FAMILY"/>
    <property type="match status" value="1"/>
</dbReference>
<dbReference type="GO" id="GO:0046872">
    <property type="term" value="F:metal ion binding"/>
    <property type="evidence" value="ECO:0007669"/>
    <property type="project" value="UniProtKB-KW"/>
</dbReference>
<keyword evidence="8" id="KW-0460">Magnesium</keyword>
<dbReference type="InterPro" id="IPR004396">
    <property type="entry name" value="ATPase_YchF/OLA1"/>
</dbReference>
<dbReference type="PROSITE" id="PS51710">
    <property type="entry name" value="G_OBG"/>
    <property type="match status" value="1"/>
</dbReference>
<dbReference type="Gene3D" id="3.40.50.300">
    <property type="entry name" value="P-loop containing nucleotide triphosphate hydrolases"/>
    <property type="match status" value="1"/>
</dbReference>
<keyword evidence="6 9" id="KW-0378">Hydrolase</keyword>
<keyword evidence="5 9" id="KW-0547">Nucleotide-binding</keyword>
<dbReference type="CDD" id="cd01900">
    <property type="entry name" value="YchF"/>
    <property type="match status" value="1"/>
</dbReference>
<dbReference type="Pfam" id="PF06071">
    <property type="entry name" value="YchF-GTPase_C"/>
    <property type="match status" value="1"/>
</dbReference>